<evidence type="ECO:0000313" key="1">
    <source>
        <dbReference type="EMBL" id="KAF9459684.1"/>
    </source>
</evidence>
<organism evidence="1 2">
    <name type="scientific">Collybia nuda</name>
    <dbReference type="NCBI Taxonomy" id="64659"/>
    <lineage>
        <taxon>Eukaryota</taxon>
        <taxon>Fungi</taxon>
        <taxon>Dikarya</taxon>
        <taxon>Basidiomycota</taxon>
        <taxon>Agaricomycotina</taxon>
        <taxon>Agaricomycetes</taxon>
        <taxon>Agaricomycetidae</taxon>
        <taxon>Agaricales</taxon>
        <taxon>Tricholomatineae</taxon>
        <taxon>Clitocybaceae</taxon>
        <taxon>Collybia</taxon>
    </lineage>
</organism>
<dbReference type="AlphaFoldDB" id="A0A9P6CG59"/>
<protein>
    <submittedName>
        <fullName evidence="1">Uncharacterized protein</fullName>
    </submittedName>
</protein>
<keyword evidence="2" id="KW-1185">Reference proteome</keyword>
<sequence>MSISCVTMSGARPNFYLVKELELLNKALITGQCPAMKACPLRCTTMLAHECRVMIGVDDVE</sequence>
<comment type="caution">
    <text evidence="1">The sequence shown here is derived from an EMBL/GenBank/DDBJ whole genome shotgun (WGS) entry which is preliminary data.</text>
</comment>
<accession>A0A9P6CG59</accession>
<name>A0A9P6CG59_9AGAR</name>
<gene>
    <name evidence="1" type="ORF">BDZ94DRAFT_1267801</name>
</gene>
<dbReference type="Proteomes" id="UP000807353">
    <property type="component" value="Unassembled WGS sequence"/>
</dbReference>
<evidence type="ECO:0000313" key="2">
    <source>
        <dbReference type="Proteomes" id="UP000807353"/>
    </source>
</evidence>
<dbReference type="EMBL" id="MU150312">
    <property type="protein sequence ID" value="KAF9459684.1"/>
    <property type="molecule type" value="Genomic_DNA"/>
</dbReference>
<dbReference type="OrthoDB" id="3253976at2759"/>
<reference evidence="1" key="1">
    <citation type="submission" date="2020-11" db="EMBL/GenBank/DDBJ databases">
        <authorList>
            <consortium name="DOE Joint Genome Institute"/>
            <person name="Ahrendt S."/>
            <person name="Riley R."/>
            <person name="Andreopoulos W."/>
            <person name="Labutti K."/>
            <person name="Pangilinan J."/>
            <person name="Ruiz-Duenas F.J."/>
            <person name="Barrasa J.M."/>
            <person name="Sanchez-Garcia M."/>
            <person name="Camarero S."/>
            <person name="Miyauchi S."/>
            <person name="Serrano A."/>
            <person name="Linde D."/>
            <person name="Babiker R."/>
            <person name="Drula E."/>
            <person name="Ayuso-Fernandez I."/>
            <person name="Pacheco R."/>
            <person name="Padilla G."/>
            <person name="Ferreira P."/>
            <person name="Barriuso J."/>
            <person name="Kellner H."/>
            <person name="Castanera R."/>
            <person name="Alfaro M."/>
            <person name="Ramirez L."/>
            <person name="Pisabarro A.G."/>
            <person name="Kuo A."/>
            <person name="Tritt A."/>
            <person name="Lipzen A."/>
            <person name="He G."/>
            <person name="Yan M."/>
            <person name="Ng V."/>
            <person name="Cullen D."/>
            <person name="Martin F."/>
            <person name="Rosso M.-N."/>
            <person name="Henrissat B."/>
            <person name="Hibbett D."/>
            <person name="Martinez A.T."/>
            <person name="Grigoriev I.V."/>
        </authorList>
    </citation>
    <scope>NUCLEOTIDE SEQUENCE</scope>
    <source>
        <strain evidence="1">CBS 247.69</strain>
    </source>
</reference>
<proteinExistence type="predicted"/>